<dbReference type="InterPro" id="IPR006059">
    <property type="entry name" value="SBP"/>
</dbReference>
<sequence length="432" mass="46532">MSVSTRRRRYAAVALATVAALATTTACGDDNEGGGDTGAKPEKLVVDTFGEAGYEDLVKQYEQQTGIKIELRKVAQLNEFRPRVVRSLATGKGAADVIMLEEGILNEFKLNPNNWVDLAPLVGDLSKDYLSWKYELGKAPDGRLMGVPTDVGSLGICYRTDLFKAANLPTDREQVSALWPTWDKFIETGKQYKQATGKAFVDSDTMAVNAVMFQQKGADLFFDKEDKMIADTSPAVKAAWDQAIALADAGITAKITTWSPEWNAGFKQGTFAATACPSWMLGIVESNSGPENAGKWDLAAVPGGAGNWGGSWLGVPTQSKYQTEAAKLAAFLTNTAGQVAAFKKSGPLPTNLKALEDPSFISYTNKYFSDAPTGKIFGESVQAIVPTHLGPKHQAVKENAMEPALRAYETGQLDKAKAWEQFTKDAATQGAF</sequence>
<gene>
    <name evidence="2" type="primary">cebE_2</name>
    <name evidence="2" type="ORF">Pflav_089650</name>
</gene>
<evidence type="ECO:0000256" key="1">
    <source>
        <dbReference type="SAM" id="SignalP"/>
    </source>
</evidence>
<dbReference type="AlphaFoldDB" id="A0A6F8Y8Y1"/>
<dbReference type="Proteomes" id="UP000502508">
    <property type="component" value="Chromosome"/>
</dbReference>
<dbReference type="EMBL" id="AP022870">
    <property type="protein sequence ID" value="BCB82555.1"/>
    <property type="molecule type" value="Genomic_DNA"/>
</dbReference>
<dbReference type="KEGG" id="pfla:Pflav_089650"/>
<reference evidence="2 3" key="1">
    <citation type="submission" date="2020-03" db="EMBL/GenBank/DDBJ databases">
        <title>Whole genome shotgun sequence of Phytohabitans flavus NBRC 107702.</title>
        <authorList>
            <person name="Komaki H."/>
            <person name="Tamura T."/>
        </authorList>
    </citation>
    <scope>NUCLEOTIDE SEQUENCE [LARGE SCALE GENOMIC DNA]</scope>
    <source>
        <strain evidence="2 3">NBRC 107702</strain>
    </source>
</reference>
<name>A0A6F8Y8Y1_9ACTN</name>
<keyword evidence="1" id="KW-0732">Signal</keyword>
<protein>
    <submittedName>
        <fullName evidence="2">Sugar ABC transporter substrate-binding protein</fullName>
    </submittedName>
</protein>
<dbReference type="Pfam" id="PF13416">
    <property type="entry name" value="SBP_bac_8"/>
    <property type="match status" value="1"/>
</dbReference>
<dbReference type="Gene3D" id="3.40.190.10">
    <property type="entry name" value="Periplasmic binding protein-like II"/>
    <property type="match status" value="1"/>
</dbReference>
<dbReference type="PANTHER" id="PTHR43649">
    <property type="entry name" value="ARABINOSE-BINDING PROTEIN-RELATED"/>
    <property type="match status" value="1"/>
</dbReference>
<feature type="chain" id="PRO_5026278685" evidence="1">
    <location>
        <begin position="29"/>
        <end position="432"/>
    </location>
</feature>
<feature type="signal peptide" evidence="1">
    <location>
        <begin position="1"/>
        <end position="28"/>
    </location>
</feature>
<accession>A0A6F8Y8Y1</accession>
<evidence type="ECO:0000313" key="2">
    <source>
        <dbReference type="EMBL" id="BCB82555.1"/>
    </source>
</evidence>
<dbReference type="RefSeq" id="WP_173042051.1">
    <property type="nucleotide sequence ID" value="NZ_AP022870.1"/>
</dbReference>
<dbReference type="SUPFAM" id="SSF53850">
    <property type="entry name" value="Periplasmic binding protein-like II"/>
    <property type="match status" value="1"/>
</dbReference>
<organism evidence="2 3">
    <name type="scientific">Phytohabitans flavus</name>
    <dbReference type="NCBI Taxonomy" id="1076124"/>
    <lineage>
        <taxon>Bacteria</taxon>
        <taxon>Bacillati</taxon>
        <taxon>Actinomycetota</taxon>
        <taxon>Actinomycetes</taxon>
        <taxon>Micromonosporales</taxon>
        <taxon>Micromonosporaceae</taxon>
    </lineage>
</organism>
<reference evidence="2 3" key="2">
    <citation type="submission" date="2020-03" db="EMBL/GenBank/DDBJ databases">
        <authorList>
            <person name="Ichikawa N."/>
            <person name="Kimura A."/>
            <person name="Kitahashi Y."/>
            <person name="Uohara A."/>
        </authorList>
    </citation>
    <scope>NUCLEOTIDE SEQUENCE [LARGE SCALE GENOMIC DNA]</scope>
    <source>
        <strain evidence="2 3">NBRC 107702</strain>
    </source>
</reference>
<keyword evidence="3" id="KW-1185">Reference proteome</keyword>
<dbReference type="PROSITE" id="PS51257">
    <property type="entry name" value="PROKAR_LIPOPROTEIN"/>
    <property type="match status" value="1"/>
</dbReference>
<dbReference type="InterPro" id="IPR050490">
    <property type="entry name" value="Bact_solute-bd_prot1"/>
</dbReference>
<proteinExistence type="predicted"/>
<dbReference type="PANTHER" id="PTHR43649:SF32">
    <property type="entry name" value="SUGAR BINDING SECRETED PROTEIN"/>
    <property type="match status" value="1"/>
</dbReference>
<evidence type="ECO:0000313" key="3">
    <source>
        <dbReference type="Proteomes" id="UP000502508"/>
    </source>
</evidence>